<keyword evidence="4" id="KW-1185">Reference proteome</keyword>
<keyword evidence="1" id="KW-0175">Coiled coil</keyword>
<dbReference type="GeneID" id="31363780"/>
<dbReference type="EMBL" id="ADBJ01000037">
    <property type="protein sequence ID" value="EFA78836.1"/>
    <property type="molecule type" value="Genomic_DNA"/>
</dbReference>
<dbReference type="InterPro" id="IPR011043">
    <property type="entry name" value="Gal_Oxase/kelch_b-propeller"/>
</dbReference>
<evidence type="ECO:0000256" key="2">
    <source>
        <dbReference type="SAM" id="MobiDB-lite"/>
    </source>
</evidence>
<feature type="region of interest" description="Disordered" evidence="2">
    <location>
        <begin position="123"/>
        <end position="145"/>
    </location>
</feature>
<dbReference type="Proteomes" id="UP000001396">
    <property type="component" value="Unassembled WGS sequence"/>
</dbReference>
<name>D3BHT6_HETP5</name>
<dbReference type="RefSeq" id="XP_020430960.1">
    <property type="nucleotide sequence ID" value="XM_020579121.1"/>
</dbReference>
<accession>D3BHT6</accession>
<dbReference type="InParanoid" id="D3BHT6"/>
<feature type="coiled-coil region" evidence="1">
    <location>
        <begin position="76"/>
        <end position="103"/>
    </location>
</feature>
<comment type="caution">
    <text evidence="3">The sequence shown here is derived from an EMBL/GenBank/DDBJ whole genome shotgun (WGS) entry which is preliminary data.</text>
</comment>
<evidence type="ECO:0000313" key="3">
    <source>
        <dbReference type="EMBL" id="EFA78836.1"/>
    </source>
</evidence>
<evidence type="ECO:0000256" key="1">
    <source>
        <dbReference type="SAM" id="Coils"/>
    </source>
</evidence>
<dbReference type="Gene3D" id="2.120.10.80">
    <property type="entry name" value="Kelch-type beta propeller"/>
    <property type="match status" value="1"/>
</dbReference>
<evidence type="ECO:0000313" key="4">
    <source>
        <dbReference type="Proteomes" id="UP000001396"/>
    </source>
</evidence>
<dbReference type="AlphaFoldDB" id="D3BHT6"/>
<protein>
    <submittedName>
        <fullName evidence="3">Uncharacterized protein</fullName>
    </submittedName>
</protein>
<dbReference type="InterPro" id="IPR015915">
    <property type="entry name" value="Kelch-typ_b-propeller"/>
</dbReference>
<reference evidence="3 4" key="1">
    <citation type="journal article" date="2011" name="Genome Res.">
        <title>Phylogeny-wide analysis of social amoeba genomes highlights ancient origins for complex intercellular communication.</title>
        <authorList>
            <person name="Heidel A.J."/>
            <person name="Lawal H.M."/>
            <person name="Felder M."/>
            <person name="Schilde C."/>
            <person name="Helps N.R."/>
            <person name="Tunggal B."/>
            <person name="Rivero F."/>
            <person name="John U."/>
            <person name="Schleicher M."/>
            <person name="Eichinger L."/>
            <person name="Platzer M."/>
            <person name="Noegel A.A."/>
            <person name="Schaap P."/>
            <person name="Gloeckner G."/>
        </authorList>
    </citation>
    <scope>NUCLEOTIDE SEQUENCE [LARGE SCALE GENOMIC DNA]</scope>
    <source>
        <strain evidence="4">ATCC 26659 / Pp 5 / PN500</strain>
    </source>
</reference>
<organism evidence="3 4">
    <name type="scientific">Heterostelium pallidum (strain ATCC 26659 / Pp 5 / PN500)</name>
    <name type="common">Cellular slime mold</name>
    <name type="synonym">Polysphondylium pallidum</name>
    <dbReference type="NCBI Taxonomy" id="670386"/>
    <lineage>
        <taxon>Eukaryota</taxon>
        <taxon>Amoebozoa</taxon>
        <taxon>Evosea</taxon>
        <taxon>Eumycetozoa</taxon>
        <taxon>Dictyostelia</taxon>
        <taxon>Acytosteliales</taxon>
        <taxon>Acytosteliaceae</taxon>
        <taxon>Heterostelium</taxon>
    </lineage>
</organism>
<dbReference type="SUPFAM" id="SSF50965">
    <property type="entry name" value="Galactose oxidase, central domain"/>
    <property type="match status" value="1"/>
</dbReference>
<proteinExistence type="predicted"/>
<sequence>MCTKCAFSHIHPDLLFKNHIQNINHYLDKPKEHPKATLLIKTLIDSLWSLITESTQRYHTLTTTERNITTHFRSIYDKIMLQEKRLKRQIQQEQERISKYINNKINELKELVKIRGVYKLLNPTSTKSSSRSDNEDGQSDLTGIDDPIETLTKSISECQNLENFIENNIKTLFQIDQNHIDRLLVQHKKEDRPNPSNIDELLEQHKNDSSSLLLDVILKYSEQFKPADSLNNDNNYNDQFVYRDFQLLLEQPNFDIFNSAIQQSIQVLLTTFPQSNTDITRKYIFATHQNEGATLIDTSNNNSIEEFKFDHCFKQTYSSIITIDEYIYVFGGYSHQTQWYRISIKDKTIAFGNMEDIDPGCAISVCYDGEDHIYLVNGFRTNRIDRFNIKTMQCQKYHQLPDQYHGQQVSSMIFKGKLYSIPFDKASIIEFNFANRNIVSHSIGIKPFTACHDNNGNFYIHSRDLELRVPNKFIKYNVETNETNNLNPIPARDGMNLIHSFKVNNITLPKTIEINLQLSAFN</sequence>
<gene>
    <name evidence="3" type="ORF">PPL_08300</name>
</gene>